<keyword evidence="4 9" id="KW-0645">Protease</keyword>
<keyword evidence="7 9" id="KW-0862">Zinc</keyword>
<dbReference type="PRINTS" id="PR00756">
    <property type="entry name" value="ALADIPTASE"/>
</dbReference>
<gene>
    <name evidence="13" type="ORF">ABID27_001058</name>
</gene>
<evidence type="ECO:0000259" key="10">
    <source>
        <dbReference type="Pfam" id="PF01433"/>
    </source>
</evidence>
<evidence type="ECO:0000256" key="9">
    <source>
        <dbReference type="RuleBase" id="RU364040"/>
    </source>
</evidence>
<dbReference type="SUPFAM" id="SSF63737">
    <property type="entry name" value="Leukotriene A4 hydrolase N-terminal domain"/>
    <property type="match status" value="1"/>
</dbReference>
<dbReference type="Pfam" id="PF01433">
    <property type="entry name" value="Peptidase_M1"/>
    <property type="match status" value="1"/>
</dbReference>
<feature type="domain" description="Peptidase M1 membrane alanine aminopeptidase" evidence="10">
    <location>
        <begin position="221"/>
        <end position="438"/>
    </location>
</feature>
<dbReference type="Gene3D" id="2.60.40.1730">
    <property type="entry name" value="tricorn interacting facor f3 domain"/>
    <property type="match status" value="1"/>
</dbReference>
<dbReference type="Gene3D" id="1.25.50.20">
    <property type="match status" value="1"/>
</dbReference>
<dbReference type="CDD" id="cd09601">
    <property type="entry name" value="M1_APN-Q_like"/>
    <property type="match status" value="1"/>
</dbReference>
<comment type="similarity">
    <text evidence="2 9">Belongs to the peptidase M1 family.</text>
</comment>
<dbReference type="InterPro" id="IPR001930">
    <property type="entry name" value="Peptidase_M1"/>
</dbReference>
<dbReference type="EMBL" id="JBEPMK010000003">
    <property type="protein sequence ID" value="MET3644434.1"/>
    <property type="molecule type" value="Genomic_DNA"/>
</dbReference>
<dbReference type="EC" id="3.4.11.-" evidence="9"/>
<organism evidence="13 14">
    <name type="scientific">Streptococcus gallinaceus</name>
    <dbReference type="NCBI Taxonomy" id="165758"/>
    <lineage>
        <taxon>Bacteria</taxon>
        <taxon>Bacillati</taxon>
        <taxon>Bacillota</taxon>
        <taxon>Bacilli</taxon>
        <taxon>Lactobacillales</taxon>
        <taxon>Streptococcaceae</taxon>
        <taxon>Streptococcus</taxon>
    </lineage>
</organism>
<evidence type="ECO:0000256" key="8">
    <source>
        <dbReference type="ARBA" id="ARBA00023049"/>
    </source>
</evidence>
<evidence type="ECO:0000313" key="13">
    <source>
        <dbReference type="EMBL" id="MET3644434.1"/>
    </source>
</evidence>
<accession>A0ABV2JKK5</accession>
<feature type="domain" description="ERAP1-like C-terminal" evidence="11">
    <location>
        <begin position="513"/>
        <end position="825"/>
    </location>
</feature>
<dbReference type="PANTHER" id="PTHR11533:SF174">
    <property type="entry name" value="PUROMYCIN-SENSITIVE AMINOPEPTIDASE-RELATED"/>
    <property type="match status" value="1"/>
</dbReference>
<evidence type="ECO:0000256" key="3">
    <source>
        <dbReference type="ARBA" id="ARBA00022438"/>
    </source>
</evidence>
<evidence type="ECO:0000256" key="1">
    <source>
        <dbReference type="ARBA" id="ARBA00000098"/>
    </source>
</evidence>
<dbReference type="InterPro" id="IPR027268">
    <property type="entry name" value="Peptidase_M4/M1_CTD_sf"/>
</dbReference>
<comment type="caution">
    <text evidence="13">The sequence shown here is derived from an EMBL/GenBank/DDBJ whole genome shotgun (WGS) entry which is preliminary data.</text>
</comment>
<evidence type="ECO:0000256" key="5">
    <source>
        <dbReference type="ARBA" id="ARBA00022723"/>
    </source>
</evidence>
<dbReference type="InterPro" id="IPR042097">
    <property type="entry name" value="Aminopeptidase_N-like_N_sf"/>
</dbReference>
<comment type="cofactor">
    <cofactor evidence="9">
        <name>Zn(2+)</name>
        <dbReference type="ChEBI" id="CHEBI:29105"/>
    </cofactor>
    <text evidence="9">Binds 1 zinc ion per subunit.</text>
</comment>
<dbReference type="InterPro" id="IPR024571">
    <property type="entry name" value="ERAP1-like_C_dom"/>
</dbReference>
<dbReference type="Pfam" id="PF11838">
    <property type="entry name" value="ERAP1_C"/>
    <property type="match status" value="1"/>
</dbReference>
<dbReference type="Proteomes" id="UP001549055">
    <property type="component" value="Unassembled WGS sequence"/>
</dbReference>
<evidence type="ECO:0000259" key="12">
    <source>
        <dbReference type="Pfam" id="PF17900"/>
    </source>
</evidence>
<keyword evidence="8 9" id="KW-0482">Metalloprotease</keyword>
<dbReference type="Gene3D" id="2.60.40.1910">
    <property type="match status" value="1"/>
</dbReference>
<dbReference type="RefSeq" id="WP_354280745.1">
    <property type="nucleotide sequence ID" value="NZ_JBEPMK010000003.1"/>
</dbReference>
<dbReference type="Pfam" id="PF17900">
    <property type="entry name" value="Peptidase_M1_N"/>
    <property type="match status" value="1"/>
</dbReference>
<dbReference type="GO" id="GO:0016285">
    <property type="term" value="F:alanyl aminopeptidase activity"/>
    <property type="evidence" value="ECO:0007669"/>
    <property type="project" value="UniProtKB-EC"/>
</dbReference>
<protein>
    <recommendedName>
        <fullName evidence="9">Aminopeptidase</fullName>
        <ecNumber evidence="9">3.4.11.-</ecNumber>
    </recommendedName>
</protein>
<keyword evidence="3 9" id="KW-0031">Aminopeptidase</keyword>
<feature type="domain" description="Aminopeptidase N-like N-terminal" evidence="12">
    <location>
        <begin position="12"/>
        <end position="185"/>
    </location>
</feature>
<dbReference type="InterPro" id="IPR014782">
    <property type="entry name" value="Peptidase_M1_dom"/>
</dbReference>
<evidence type="ECO:0000256" key="4">
    <source>
        <dbReference type="ARBA" id="ARBA00022670"/>
    </source>
</evidence>
<comment type="catalytic activity">
    <reaction evidence="1">
        <text>Release of an N-terminal amino acid, Xaa-|-Yaa- from a peptide, amide or arylamide. Xaa is preferably Ala, but may be most amino acids including Pro (slow action). When a terminal hydrophobic residue is followed by a prolyl residue, the two may be released as an intact Xaa-Pro dipeptide.</text>
        <dbReference type="EC" id="3.4.11.2"/>
    </reaction>
</comment>
<dbReference type="InterPro" id="IPR050344">
    <property type="entry name" value="Peptidase_M1_aminopeptidases"/>
</dbReference>
<dbReference type="SUPFAM" id="SSF55486">
    <property type="entry name" value="Metalloproteases ('zincins'), catalytic domain"/>
    <property type="match status" value="1"/>
</dbReference>
<proteinExistence type="inferred from homology"/>
<dbReference type="InterPro" id="IPR034016">
    <property type="entry name" value="M1_APN-typ"/>
</dbReference>
<dbReference type="Gene3D" id="1.10.390.10">
    <property type="entry name" value="Neutral Protease Domain 2"/>
    <property type="match status" value="1"/>
</dbReference>
<name>A0ABV2JKK5_9STRE</name>
<evidence type="ECO:0000259" key="11">
    <source>
        <dbReference type="Pfam" id="PF11838"/>
    </source>
</evidence>
<evidence type="ECO:0000256" key="6">
    <source>
        <dbReference type="ARBA" id="ARBA00022801"/>
    </source>
</evidence>
<evidence type="ECO:0000256" key="2">
    <source>
        <dbReference type="ARBA" id="ARBA00010136"/>
    </source>
</evidence>
<keyword evidence="5 9" id="KW-0479">Metal-binding</keyword>
<dbReference type="InterPro" id="IPR045357">
    <property type="entry name" value="Aminopeptidase_N-like_N"/>
</dbReference>
<dbReference type="PANTHER" id="PTHR11533">
    <property type="entry name" value="PROTEASE M1 ZINC METALLOPROTEASE"/>
    <property type="match status" value="1"/>
</dbReference>
<sequence length="844" mass="95166">MNSVARLIEAFVPENYNLFLDLNRTNKTFSGLVTITGQALKETVALHQRDLSISSVKVAGQEVNFQVDNELETVAFSVANLGDTVLEVAFSGNITDNMDGIYPSYYTLDGEKKELLGTQFESHFARQAFPSIDEPEAKATFDLSLKFDQSEGEIALSNMPEIQVENRKETGVWTFDTTPRMSSYLLAFVCGDLQCKTTHTKNGTLVGSYSTKAHSMESLDFSLEIAVKAIEFYEDYFGVAYPIPQSLHVALPDFSAGAMENWGLVTYREVYLVVDENSTLASRQQVALVIAHEVAHQWFGNLVTMKWWDDLWLNESFANMMEYVCVNSIKPEWEIFDDFQTSGVPLSLKRDATDGVQSVHVAVHHPDEINTLFDPAIVYAKGSRLMHMLRRWLGDADFAKGLGAYFEKHKYGNTVGTDLWNALGEASGRDVAGFMDSWLEQPGYPVLTVSVENDTLKIHQEQFFIGENEDKGRIWQVPLNSNWTGLPDTLTTETLEIPNYSALAAQNEGALRFNTENTAHYITNYQGELYQAIVDELAGLDKVSKLQILLERNLLSRGGRVSVASLLDLLPSLEKDTENIVLVAVADILGAVETVIDEDSEEEKAYKELVKSTLRYNYERLGFEKREGEAEEDEKSRQMVWSWMIYAGEQSAIDAAANLYKEYDGKLSSLPAALRALVLGNQVKNFESKEVTDTYLQEYIATNDGNYQRQLMAALSNTKNQETVEQLLVNWQDKYVVKPQDLSIWYFNFLGHDFTQGTVWAWAQENWDWIKSALGGDMSFDKFVIYPAGAFKTTERLAEYKAFFEPQLTDMAISRNISMGIKEIAARVDFIEREKSAVSQALLK</sequence>
<evidence type="ECO:0000313" key="14">
    <source>
        <dbReference type="Proteomes" id="UP001549055"/>
    </source>
</evidence>
<keyword evidence="14" id="KW-1185">Reference proteome</keyword>
<evidence type="ECO:0000256" key="7">
    <source>
        <dbReference type="ARBA" id="ARBA00022833"/>
    </source>
</evidence>
<reference evidence="13 14" key="1">
    <citation type="submission" date="2024-06" db="EMBL/GenBank/DDBJ databases">
        <title>Genomic Encyclopedia of Type Strains, Phase IV (KMG-IV): sequencing the most valuable type-strain genomes for metagenomic binning, comparative biology and taxonomic classification.</title>
        <authorList>
            <person name="Goeker M."/>
        </authorList>
    </citation>
    <scope>NUCLEOTIDE SEQUENCE [LARGE SCALE GENOMIC DNA]</scope>
    <source>
        <strain evidence="13 14">DSM 15349</strain>
    </source>
</reference>
<keyword evidence="6 9" id="KW-0378">Hydrolase</keyword>